<evidence type="ECO:0000313" key="4">
    <source>
        <dbReference type="Proteomes" id="UP000239649"/>
    </source>
</evidence>
<dbReference type="STRING" id="554055.A0A2P6VBX0"/>
<dbReference type="Pfam" id="PF03109">
    <property type="entry name" value="ABC1"/>
    <property type="match status" value="1"/>
</dbReference>
<evidence type="ECO:0000259" key="2">
    <source>
        <dbReference type="Pfam" id="PF03109"/>
    </source>
</evidence>
<keyword evidence="3" id="KW-0808">Transferase</keyword>
<feature type="domain" description="ABC1 atypical kinase-like" evidence="2">
    <location>
        <begin position="173"/>
        <end position="427"/>
    </location>
</feature>
<dbReference type="InterPro" id="IPR051130">
    <property type="entry name" value="Mito_struct-func_regulator"/>
</dbReference>
<keyword evidence="3" id="KW-0418">Kinase</keyword>
<comment type="caution">
    <text evidence="3">The sequence shown here is derived from an EMBL/GenBank/DDBJ whole genome shotgun (WGS) entry which is preliminary data.</text>
</comment>
<evidence type="ECO:0000313" key="3">
    <source>
        <dbReference type="EMBL" id="PSC71592.1"/>
    </source>
</evidence>
<dbReference type="InterPro" id="IPR004147">
    <property type="entry name" value="ABC1_dom"/>
</dbReference>
<evidence type="ECO:0000256" key="1">
    <source>
        <dbReference type="ARBA" id="ARBA00009670"/>
    </source>
</evidence>
<organism evidence="3 4">
    <name type="scientific">Micractinium conductrix</name>
    <dbReference type="NCBI Taxonomy" id="554055"/>
    <lineage>
        <taxon>Eukaryota</taxon>
        <taxon>Viridiplantae</taxon>
        <taxon>Chlorophyta</taxon>
        <taxon>core chlorophytes</taxon>
        <taxon>Trebouxiophyceae</taxon>
        <taxon>Chlorellales</taxon>
        <taxon>Chlorellaceae</taxon>
        <taxon>Chlorella clade</taxon>
        <taxon>Micractinium</taxon>
    </lineage>
</organism>
<proteinExistence type="inferred from homology"/>
<dbReference type="PANTHER" id="PTHR43173">
    <property type="entry name" value="ABC1 FAMILY PROTEIN"/>
    <property type="match status" value="1"/>
</dbReference>
<reference evidence="3 4" key="1">
    <citation type="journal article" date="2018" name="Plant J.">
        <title>Genome sequences of Chlorella sorokiniana UTEX 1602 and Micractinium conductrix SAG 241.80: implications to maltose excretion by a green alga.</title>
        <authorList>
            <person name="Arriola M.B."/>
            <person name="Velmurugan N."/>
            <person name="Zhang Y."/>
            <person name="Plunkett M.H."/>
            <person name="Hondzo H."/>
            <person name="Barney B.M."/>
        </authorList>
    </citation>
    <scope>NUCLEOTIDE SEQUENCE [LARGE SCALE GENOMIC DNA]</scope>
    <source>
        <strain evidence="3 4">SAG 241.80</strain>
    </source>
</reference>
<dbReference type="EMBL" id="LHPF02000014">
    <property type="protein sequence ID" value="PSC71592.1"/>
    <property type="molecule type" value="Genomic_DNA"/>
</dbReference>
<keyword evidence="4" id="KW-1185">Reference proteome</keyword>
<dbReference type="Proteomes" id="UP000239649">
    <property type="component" value="Unassembled WGS sequence"/>
</dbReference>
<comment type="similarity">
    <text evidence="1">Belongs to the protein kinase superfamily. ADCK protein kinase family.</text>
</comment>
<sequence>MQSPDSLASLGAPAAQQLPAAWLQRAGLRTHRHVAHIGRLRKPRSTLHRALAALGKAAGVATLGLPLAGAAALVVAGRDDAEAVELVRSLPRTARVVGWGAWATWQYKALAAAHGGDAKSDAYQLALTELHDRAATRLLLLLQACGGVYIKAGQLAVSLNAVPPQYRSILAALQDRVPSRPFPDIDCVLQRELGAHADALFDGFERQATAAASLAQVHKAWLPDGTAVAVKVQYPGLAATVSADVATMLVLSDVAHWLFPATRWRWLFEELQGQIEHELDFRNEAANATRLAECMAGRQDVTAPRIFPELCTRRVLTMEWVDGCKLSDVEGMLQAGLEPRQVGILLLDAMAQSTYYDAWVHGDPHPGNILVRPRPDPPPLLSRLLLGARPRPQLVFLDHGIYVTMPDRLRHLYCQLWCAIVLGDMDTARVAATELGGERAGRILPEVLRPRNWAQVPIEERRRVREQSGINSFADLANLLEEAPKQLLDSLRQSAVVRHSATQLGATLSDRLRVNVTWAVRGLYRSADGGPPQFVGGLQSRLRRWRLALQVQALRLAFWLASALHQVATALVPQIA</sequence>
<dbReference type="CDD" id="cd13969">
    <property type="entry name" value="ADCK1-like"/>
    <property type="match status" value="1"/>
</dbReference>
<dbReference type="PANTHER" id="PTHR43173:SF28">
    <property type="entry name" value="AARF DOMAIN CONTAINING KINASE 5"/>
    <property type="match status" value="1"/>
</dbReference>
<gene>
    <name evidence="3" type="ORF">C2E20_5057</name>
</gene>
<dbReference type="InterPro" id="IPR045307">
    <property type="entry name" value="ADCK1_dom"/>
</dbReference>
<dbReference type="InterPro" id="IPR011009">
    <property type="entry name" value="Kinase-like_dom_sf"/>
</dbReference>
<dbReference type="OrthoDB" id="427480at2759"/>
<dbReference type="SUPFAM" id="SSF56112">
    <property type="entry name" value="Protein kinase-like (PK-like)"/>
    <property type="match status" value="1"/>
</dbReference>
<accession>A0A2P6VBX0</accession>
<dbReference type="AlphaFoldDB" id="A0A2P6VBX0"/>
<name>A0A2P6VBX0_9CHLO</name>
<protein>
    <submittedName>
        <fullName evidence="3">AarF domain-containing kinase 1</fullName>
    </submittedName>
</protein>
<dbReference type="GO" id="GO:0016301">
    <property type="term" value="F:kinase activity"/>
    <property type="evidence" value="ECO:0007669"/>
    <property type="project" value="UniProtKB-KW"/>
</dbReference>